<evidence type="ECO:0000256" key="1">
    <source>
        <dbReference type="SAM" id="MobiDB-lite"/>
    </source>
</evidence>
<keyword evidence="3" id="KW-1185">Reference proteome</keyword>
<organism evidence="2 3">
    <name type="scientific">Puccinia graminis f. sp. tritici (strain CRL 75-36-700-3 / race SCCL)</name>
    <name type="common">Black stem rust fungus</name>
    <dbReference type="NCBI Taxonomy" id="418459"/>
    <lineage>
        <taxon>Eukaryota</taxon>
        <taxon>Fungi</taxon>
        <taxon>Dikarya</taxon>
        <taxon>Basidiomycota</taxon>
        <taxon>Pucciniomycotina</taxon>
        <taxon>Pucciniomycetes</taxon>
        <taxon>Pucciniales</taxon>
        <taxon>Pucciniaceae</taxon>
        <taxon>Puccinia</taxon>
    </lineage>
</organism>
<dbReference type="GO" id="GO:0004843">
    <property type="term" value="F:cysteine-type deubiquitinase activity"/>
    <property type="evidence" value="ECO:0000318"/>
    <property type="project" value="GO_Central"/>
</dbReference>
<evidence type="ECO:0000313" key="3">
    <source>
        <dbReference type="Proteomes" id="UP000008783"/>
    </source>
</evidence>
<dbReference type="Proteomes" id="UP000008783">
    <property type="component" value="Unassembled WGS sequence"/>
</dbReference>
<name>E3L260_PUCGT</name>
<dbReference type="HOGENOM" id="CLU_694712_0_0_1"/>
<dbReference type="AlphaFoldDB" id="E3L260"/>
<dbReference type="VEuPathDB" id="FungiDB:PGTG_16661"/>
<dbReference type="GeneID" id="10530535"/>
<accession>E3L260</accession>
<dbReference type="RefSeq" id="XP_003335054.2">
    <property type="nucleotide sequence ID" value="XM_003335006.2"/>
</dbReference>
<feature type="compositionally biased region" description="Polar residues" evidence="1">
    <location>
        <begin position="57"/>
        <end position="69"/>
    </location>
</feature>
<dbReference type="Gene3D" id="3.90.70.80">
    <property type="match status" value="1"/>
</dbReference>
<dbReference type="KEGG" id="pgr:PGTG_16661"/>
<dbReference type="EMBL" id="DS178335">
    <property type="protein sequence ID" value="EFP90635.2"/>
    <property type="molecule type" value="Genomic_DNA"/>
</dbReference>
<dbReference type="InterPro" id="IPR038765">
    <property type="entry name" value="Papain-like_cys_pep_sf"/>
</dbReference>
<sequence length="397" mass="44356">MAARKANPHVSHHPPIISSNPLSIKALLSLCFTLMFLEGALVAGMEGFATTGFKASSSASRITENSGRANNLAEVGKPGESSVLHNQHGHSVGSPNLNGENGRDLLHRAGSSNPTRGQNFDPASQLRLSVIPKKQKSSSWIKRQWKELQALLKKMFNLDWTRNFFRRIGRAISGKSQQPVGGPHQYSAIPHHQYNQPYVHPGYTFDPGHAVPAGGGNIGGLQQMAPEYLHGIRMRAKLSESAFTMPVKFLPGYMRTNRYIEPDQESFFRAISTIKYGTQDSHALVKAEIFEYVKANPQKFAKFLPDDGREYKNKVFEFIYNKTPERRLISGHGLEMMAFAEGNKLNIAFAADTKDYVSTVMYPFGQPSHDHHGIIFINNNYEILRNDIPTRMHPKQA</sequence>
<gene>
    <name evidence="2" type="ORF">PGTG_16661</name>
</gene>
<proteinExistence type="predicted"/>
<evidence type="ECO:0000313" key="2">
    <source>
        <dbReference type="EMBL" id="EFP90635.2"/>
    </source>
</evidence>
<dbReference type="OrthoDB" id="10271909at2759"/>
<reference key="1">
    <citation type="submission" date="2007-01" db="EMBL/GenBank/DDBJ databases">
        <title>The Genome Sequence of Puccinia graminis f. sp. tritici Strain CRL 75-36-700-3.</title>
        <authorList>
            <consortium name="The Broad Institute Genome Sequencing Platform"/>
            <person name="Birren B."/>
            <person name="Lander E."/>
            <person name="Galagan J."/>
            <person name="Nusbaum C."/>
            <person name="Devon K."/>
            <person name="Cuomo C."/>
            <person name="Jaffe D."/>
            <person name="Butler J."/>
            <person name="Alvarez P."/>
            <person name="Gnerre S."/>
            <person name="Grabherr M."/>
            <person name="Mauceli E."/>
            <person name="Brockman W."/>
            <person name="Young S."/>
            <person name="LaButti K."/>
            <person name="Sykes S."/>
            <person name="DeCaprio D."/>
            <person name="Crawford M."/>
            <person name="Koehrsen M."/>
            <person name="Engels R."/>
            <person name="Montgomery P."/>
            <person name="Pearson M."/>
            <person name="Howarth C."/>
            <person name="Larson L."/>
            <person name="White J."/>
            <person name="Zeng Q."/>
            <person name="Kodira C."/>
            <person name="Yandava C."/>
            <person name="Alvarado L."/>
            <person name="O'Leary S."/>
            <person name="Szabo L."/>
            <person name="Dean R."/>
            <person name="Schein J."/>
        </authorList>
    </citation>
    <scope>NUCLEOTIDE SEQUENCE</scope>
    <source>
        <strain>CRL 75-36-700-3</strain>
    </source>
</reference>
<dbReference type="InParanoid" id="E3L260"/>
<feature type="region of interest" description="Disordered" evidence="1">
    <location>
        <begin position="57"/>
        <end position="124"/>
    </location>
</feature>
<feature type="compositionally biased region" description="Polar residues" evidence="1">
    <location>
        <begin position="110"/>
        <end position="122"/>
    </location>
</feature>
<dbReference type="SUPFAM" id="SSF54001">
    <property type="entry name" value="Cysteine proteinases"/>
    <property type="match status" value="1"/>
</dbReference>
<protein>
    <submittedName>
        <fullName evidence="2">Uncharacterized protein</fullName>
    </submittedName>
</protein>
<reference evidence="3" key="2">
    <citation type="journal article" date="2011" name="Proc. Natl. Acad. Sci. U.S.A.">
        <title>Obligate biotrophy features unraveled by the genomic analysis of rust fungi.</title>
        <authorList>
            <person name="Duplessis S."/>
            <person name="Cuomo C.A."/>
            <person name="Lin Y.-C."/>
            <person name="Aerts A."/>
            <person name="Tisserant E."/>
            <person name="Veneault-Fourrey C."/>
            <person name="Joly D.L."/>
            <person name="Hacquard S."/>
            <person name="Amselem J."/>
            <person name="Cantarel B.L."/>
            <person name="Chiu R."/>
            <person name="Coutinho P.M."/>
            <person name="Feau N."/>
            <person name="Field M."/>
            <person name="Frey P."/>
            <person name="Gelhaye E."/>
            <person name="Goldberg J."/>
            <person name="Grabherr M.G."/>
            <person name="Kodira C.D."/>
            <person name="Kohler A."/>
            <person name="Kuees U."/>
            <person name="Lindquist E.A."/>
            <person name="Lucas S.M."/>
            <person name="Mago R."/>
            <person name="Mauceli E."/>
            <person name="Morin E."/>
            <person name="Murat C."/>
            <person name="Pangilinan J.L."/>
            <person name="Park R."/>
            <person name="Pearson M."/>
            <person name="Quesneville H."/>
            <person name="Rouhier N."/>
            <person name="Sakthikumar S."/>
            <person name="Salamov A.A."/>
            <person name="Schmutz J."/>
            <person name="Selles B."/>
            <person name="Shapiro H."/>
            <person name="Tanguay P."/>
            <person name="Tuskan G.A."/>
            <person name="Henrissat B."/>
            <person name="Van de Peer Y."/>
            <person name="Rouze P."/>
            <person name="Ellis J.G."/>
            <person name="Dodds P.N."/>
            <person name="Schein J.E."/>
            <person name="Zhong S."/>
            <person name="Hamelin R.C."/>
            <person name="Grigoriev I.V."/>
            <person name="Szabo L.J."/>
            <person name="Martin F."/>
        </authorList>
    </citation>
    <scope>NUCLEOTIDE SEQUENCE [LARGE SCALE GENOMIC DNA]</scope>
    <source>
        <strain evidence="3">CRL 75-36-700-3 / race SCCL</strain>
    </source>
</reference>